<evidence type="ECO:0008006" key="4">
    <source>
        <dbReference type="Google" id="ProtNLM"/>
    </source>
</evidence>
<organism evidence="2 3">
    <name type="scientific">Fundidesulfovibrio magnetotacticus</name>
    <dbReference type="NCBI Taxonomy" id="2730080"/>
    <lineage>
        <taxon>Bacteria</taxon>
        <taxon>Pseudomonadati</taxon>
        <taxon>Thermodesulfobacteriota</taxon>
        <taxon>Desulfovibrionia</taxon>
        <taxon>Desulfovibrionales</taxon>
        <taxon>Desulfovibrionaceae</taxon>
        <taxon>Fundidesulfovibrio</taxon>
    </lineage>
</organism>
<dbReference type="AlphaFoldDB" id="A0A6V8LQS9"/>
<gene>
    <name evidence="2" type="ORF">NNJEOMEG_00314</name>
</gene>
<dbReference type="Proteomes" id="UP000494245">
    <property type="component" value="Unassembled WGS sequence"/>
</dbReference>
<keyword evidence="1" id="KW-0472">Membrane</keyword>
<keyword evidence="3" id="KW-1185">Reference proteome</keyword>
<comment type="caution">
    <text evidence="2">The sequence shown here is derived from an EMBL/GenBank/DDBJ whole genome shotgun (WGS) entry which is preliminary data.</text>
</comment>
<keyword evidence="1" id="KW-0812">Transmembrane</keyword>
<dbReference type="InterPro" id="IPR025067">
    <property type="entry name" value="DUF4079"/>
</dbReference>
<evidence type="ECO:0000256" key="1">
    <source>
        <dbReference type="SAM" id="Phobius"/>
    </source>
</evidence>
<sequence length="141" mass="14726">MHHVHPVIMLCLTGLVFYVLRLGATRFASKRLGRQGVFAWKRHVSLGRVTLAGLLLGVAGGLGVTWGVWSGPGATGWHALLGACAAVLAVSGAVTGGRLDRGRGKAPAGVALLHAAGNTLLAALCLAQVWTGWRVLENFVW</sequence>
<accession>A0A6V8LQS9</accession>
<name>A0A6V8LQS9_9BACT</name>
<keyword evidence="1" id="KW-1133">Transmembrane helix</keyword>
<evidence type="ECO:0000313" key="3">
    <source>
        <dbReference type="Proteomes" id="UP000494245"/>
    </source>
</evidence>
<feature type="transmembrane region" description="Helical" evidence="1">
    <location>
        <begin position="45"/>
        <end position="69"/>
    </location>
</feature>
<dbReference type="EMBL" id="BLTE01000001">
    <property type="protein sequence ID" value="GFK92489.1"/>
    <property type="molecule type" value="Genomic_DNA"/>
</dbReference>
<evidence type="ECO:0000313" key="2">
    <source>
        <dbReference type="EMBL" id="GFK92489.1"/>
    </source>
</evidence>
<dbReference type="Pfam" id="PF13301">
    <property type="entry name" value="DUF4079"/>
    <property type="match status" value="1"/>
</dbReference>
<reference evidence="2 3" key="2">
    <citation type="submission" date="2020-05" db="EMBL/GenBank/DDBJ databases">
        <title>Draft genome sequence of Desulfovibrio sp. strainFSS-1.</title>
        <authorList>
            <person name="Shimoshige H."/>
            <person name="Kobayashi H."/>
            <person name="Maekawa T."/>
        </authorList>
    </citation>
    <scope>NUCLEOTIDE SEQUENCE [LARGE SCALE GENOMIC DNA]</scope>
    <source>
        <strain evidence="2 3">SIID29052-01</strain>
    </source>
</reference>
<feature type="transmembrane region" description="Helical" evidence="1">
    <location>
        <begin position="6"/>
        <end position="24"/>
    </location>
</feature>
<feature type="transmembrane region" description="Helical" evidence="1">
    <location>
        <begin position="75"/>
        <end position="96"/>
    </location>
</feature>
<feature type="transmembrane region" description="Helical" evidence="1">
    <location>
        <begin position="108"/>
        <end position="131"/>
    </location>
</feature>
<protein>
    <recommendedName>
        <fullName evidence="4">DUF4079 family protein</fullName>
    </recommendedName>
</protein>
<proteinExistence type="predicted"/>
<reference evidence="2 3" key="1">
    <citation type="submission" date="2020-04" db="EMBL/GenBank/DDBJ databases">
        <authorList>
            <consortium name="Desulfovibrio sp. FSS-1 genome sequencing consortium"/>
            <person name="Shimoshige H."/>
            <person name="Kobayashi H."/>
            <person name="Maekawa T."/>
        </authorList>
    </citation>
    <scope>NUCLEOTIDE SEQUENCE [LARGE SCALE GENOMIC DNA]</scope>
    <source>
        <strain evidence="2 3">SIID29052-01</strain>
    </source>
</reference>